<feature type="transmembrane region" description="Helical" evidence="4">
    <location>
        <begin position="38"/>
        <end position="57"/>
    </location>
</feature>
<dbReference type="Gene3D" id="3.30.565.10">
    <property type="entry name" value="Histidine kinase-like ATPase, C-terminal domain"/>
    <property type="match status" value="1"/>
</dbReference>
<dbReference type="InterPro" id="IPR036890">
    <property type="entry name" value="HATPase_C_sf"/>
</dbReference>
<protein>
    <submittedName>
        <fullName evidence="6">GHKL domain-containing protein</fullName>
    </submittedName>
</protein>
<dbReference type="RefSeq" id="WP_092560229.1">
    <property type="nucleotide sequence ID" value="NZ_FOYZ01000005.1"/>
</dbReference>
<feature type="transmembrane region" description="Helical" evidence="4">
    <location>
        <begin position="69"/>
        <end position="89"/>
    </location>
</feature>
<evidence type="ECO:0000256" key="3">
    <source>
        <dbReference type="ARBA" id="ARBA00022777"/>
    </source>
</evidence>
<feature type="domain" description="Sensor histidine kinase NatK-like C-terminal" evidence="5">
    <location>
        <begin position="339"/>
        <end position="445"/>
    </location>
</feature>
<evidence type="ECO:0000256" key="2">
    <source>
        <dbReference type="ARBA" id="ARBA00022679"/>
    </source>
</evidence>
<evidence type="ECO:0000313" key="7">
    <source>
        <dbReference type="Proteomes" id="UP000199659"/>
    </source>
</evidence>
<dbReference type="Gene3D" id="1.10.287.130">
    <property type="match status" value="1"/>
</dbReference>
<dbReference type="PANTHER" id="PTHR40448:SF1">
    <property type="entry name" value="TWO-COMPONENT SENSOR HISTIDINE KINASE"/>
    <property type="match status" value="1"/>
</dbReference>
<dbReference type="InterPro" id="IPR032834">
    <property type="entry name" value="NatK-like_C"/>
</dbReference>
<keyword evidence="2" id="KW-0808">Transferase</keyword>
<evidence type="ECO:0000313" key="6">
    <source>
        <dbReference type="EMBL" id="SFR78189.1"/>
    </source>
</evidence>
<evidence type="ECO:0000259" key="5">
    <source>
        <dbReference type="Pfam" id="PF14501"/>
    </source>
</evidence>
<sequence>MKNIMLMIILCSTYGLNSFVFILFMYKFLTLKSNVPKIILPGLWSIAYILVLIKQYISFNVNTVVGDLLNLSFIIIVFLYLIICSKLFFNGSLSKRIFVLGLMYILSVFTDIISFAVCSICFHASIEKFSVLGYPNAIATIMSVTLQIVIALYGSRFNKSSRNFWGVIKNYKEMSFLIVFNALLSIPSILLFNNRSARISIVLTVAVLQITIGTLCSIYSVFLYIKKSKSENEYKLKMIELDKDYQLNEHISENLNSLRQLRHDMRSHFQYIKSLSQEGKNDLLNKYIDSICLDIEKTKDILTLNNKLLCVIIHEKKKLAKEKNIQFETIITMENFGMQDIDLNSLLSNILNNAIEAAEKVSISNSRYINFSVNWINEHQYCIECENSIKTKPYINRRGELVTSKSNKTEHGLGLSIIRKISKKYDGYTEIDFDEQYFLIRVVIPLSKKEGASHEYSHSG</sequence>
<dbReference type="Pfam" id="PF14501">
    <property type="entry name" value="HATPase_c_5"/>
    <property type="match status" value="1"/>
</dbReference>
<dbReference type="SUPFAM" id="SSF55890">
    <property type="entry name" value="Sporulation response regulatory protein Spo0B"/>
    <property type="match status" value="1"/>
</dbReference>
<dbReference type="InterPro" id="IPR016120">
    <property type="entry name" value="Sig_transdc_His_kin_SpoOB"/>
</dbReference>
<keyword evidence="4" id="KW-0812">Transmembrane</keyword>
<dbReference type="GO" id="GO:0042802">
    <property type="term" value="F:identical protein binding"/>
    <property type="evidence" value="ECO:0007669"/>
    <property type="project" value="TreeGrafter"/>
</dbReference>
<evidence type="ECO:0000256" key="4">
    <source>
        <dbReference type="SAM" id="Phobius"/>
    </source>
</evidence>
<keyword evidence="1" id="KW-0597">Phosphoprotein</keyword>
<dbReference type="SUPFAM" id="SSF55874">
    <property type="entry name" value="ATPase domain of HSP90 chaperone/DNA topoisomerase II/histidine kinase"/>
    <property type="match status" value="1"/>
</dbReference>
<dbReference type="AlphaFoldDB" id="A0A1I6JH52"/>
<feature type="transmembrane region" description="Helical" evidence="4">
    <location>
        <begin position="132"/>
        <end position="153"/>
    </location>
</feature>
<dbReference type="STRING" id="37658.SAMN05661086_01675"/>
<reference evidence="6 7" key="1">
    <citation type="submission" date="2016-10" db="EMBL/GenBank/DDBJ databases">
        <authorList>
            <person name="de Groot N.N."/>
        </authorList>
    </citation>
    <scope>NUCLEOTIDE SEQUENCE [LARGE SCALE GENOMIC DNA]</scope>
    <source>
        <strain evidence="6 7">743A</strain>
    </source>
</reference>
<keyword evidence="4" id="KW-0472">Membrane</keyword>
<feature type="transmembrane region" description="Helical" evidence="4">
    <location>
        <begin position="101"/>
        <end position="126"/>
    </location>
</feature>
<keyword evidence="4" id="KW-1133">Transmembrane helix</keyword>
<name>A0A1I6JH52_9FIRM</name>
<gene>
    <name evidence="6" type="ORF">SAMN05661086_01675</name>
</gene>
<keyword evidence="7" id="KW-1185">Reference proteome</keyword>
<dbReference type="EMBL" id="FOYZ01000005">
    <property type="protein sequence ID" value="SFR78189.1"/>
    <property type="molecule type" value="Genomic_DNA"/>
</dbReference>
<dbReference type="OrthoDB" id="9816523at2"/>
<feature type="transmembrane region" description="Helical" evidence="4">
    <location>
        <begin position="199"/>
        <end position="225"/>
    </location>
</feature>
<evidence type="ECO:0000256" key="1">
    <source>
        <dbReference type="ARBA" id="ARBA00022553"/>
    </source>
</evidence>
<organism evidence="6 7">
    <name type="scientific">Anaeromicropila populeti</name>
    <dbReference type="NCBI Taxonomy" id="37658"/>
    <lineage>
        <taxon>Bacteria</taxon>
        <taxon>Bacillati</taxon>
        <taxon>Bacillota</taxon>
        <taxon>Clostridia</taxon>
        <taxon>Lachnospirales</taxon>
        <taxon>Lachnospiraceae</taxon>
        <taxon>Anaeromicropila</taxon>
    </lineage>
</organism>
<accession>A0A1I6JH52</accession>
<feature type="transmembrane region" description="Helical" evidence="4">
    <location>
        <begin position="174"/>
        <end position="193"/>
    </location>
</feature>
<keyword evidence="3" id="KW-0418">Kinase</keyword>
<proteinExistence type="predicted"/>
<dbReference type="GO" id="GO:0000155">
    <property type="term" value="F:phosphorelay sensor kinase activity"/>
    <property type="evidence" value="ECO:0007669"/>
    <property type="project" value="InterPro"/>
</dbReference>
<dbReference type="Proteomes" id="UP000199659">
    <property type="component" value="Unassembled WGS sequence"/>
</dbReference>
<dbReference type="PANTHER" id="PTHR40448">
    <property type="entry name" value="TWO-COMPONENT SENSOR HISTIDINE KINASE"/>
    <property type="match status" value="1"/>
</dbReference>
<feature type="transmembrane region" description="Helical" evidence="4">
    <location>
        <begin position="6"/>
        <end position="26"/>
    </location>
</feature>